<proteinExistence type="predicted"/>
<sequence length="164" mass="18621">MQKVRTVEVNLSLLEEYIKELNKRLGVTIPDLQKELSIISESLSQSKLEINNLLQWNTNMVKEISEVESWKNAVLSQLHELTKEKSILRIEVQKVASDQANLENKELAVLATSLVFVCLAILKIISVLVMTFSTTCNADKVRQTIRGWVMLFVCCSVTIFILVL</sequence>
<evidence type="ECO:0000256" key="1">
    <source>
        <dbReference type="ARBA" id="ARBA00004370"/>
    </source>
</evidence>
<evidence type="ECO:0000313" key="7">
    <source>
        <dbReference type="Proteomes" id="UP000447434"/>
    </source>
</evidence>
<keyword evidence="3 5" id="KW-1133">Transmembrane helix</keyword>
<keyword evidence="2 5" id="KW-0812">Transmembrane</keyword>
<dbReference type="GO" id="GO:0005737">
    <property type="term" value="C:cytoplasm"/>
    <property type="evidence" value="ECO:0007669"/>
    <property type="project" value="TreeGrafter"/>
</dbReference>
<keyword evidence="7" id="KW-1185">Reference proteome</keyword>
<evidence type="ECO:0000256" key="4">
    <source>
        <dbReference type="ARBA" id="ARBA00023136"/>
    </source>
</evidence>
<protein>
    <submittedName>
        <fullName evidence="6">Uncharacterized protein</fullName>
    </submittedName>
</protein>
<dbReference type="GO" id="GO:0034975">
    <property type="term" value="P:protein folding in endoplasmic reticulum"/>
    <property type="evidence" value="ECO:0007669"/>
    <property type="project" value="TreeGrafter"/>
</dbReference>
<dbReference type="Proteomes" id="UP000447434">
    <property type="component" value="Chromosome 16"/>
</dbReference>
<dbReference type="GO" id="GO:0016020">
    <property type="term" value="C:membrane"/>
    <property type="evidence" value="ECO:0007669"/>
    <property type="project" value="UniProtKB-SubCell"/>
</dbReference>
<gene>
    <name evidence="6" type="ORF">Lalb_Chr16g0376881</name>
</gene>
<dbReference type="PANTHER" id="PTHR12953:SF3">
    <property type="entry name" value="SUN DOMAIN-CONTAINING PROTEIN 5"/>
    <property type="match status" value="1"/>
</dbReference>
<keyword evidence="4 5" id="KW-0472">Membrane</keyword>
<evidence type="ECO:0000256" key="5">
    <source>
        <dbReference type="SAM" id="Phobius"/>
    </source>
</evidence>
<evidence type="ECO:0000256" key="3">
    <source>
        <dbReference type="ARBA" id="ARBA00022989"/>
    </source>
</evidence>
<accession>A0A6A4NS34</accession>
<comment type="subcellular location">
    <subcellularLocation>
        <location evidence="1">Membrane</location>
    </subcellularLocation>
</comment>
<comment type="caution">
    <text evidence="6">The sequence shown here is derived from an EMBL/GenBank/DDBJ whole genome shotgun (WGS) entry which is preliminary data.</text>
</comment>
<name>A0A6A4NS34_LUPAL</name>
<evidence type="ECO:0000313" key="6">
    <source>
        <dbReference type="EMBL" id="KAE9596516.1"/>
    </source>
</evidence>
<dbReference type="AlphaFoldDB" id="A0A6A4NS34"/>
<dbReference type="EMBL" id="WOCE01000016">
    <property type="protein sequence ID" value="KAE9596516.1"/>
    <property type="molecule type" value="Genomic_DNA"/>
</dbReference>
<organism evidence="6 7">
    <name type="scientific">Lupinus albus</name>
    <name type="common">White lupine</name>
    <name type="synonym">Lupinus termis</name>
    <dbReference type="NCBI Taxonomy" id="3870"/>
    <lineage>
        <taxon>Eukaryota</taxon>
        <taxon>Viridiplantae</taxon>
        <taxon>Streptophyta</taxon>
        <taxon>Embryophyta</taxon>
        <taxon>Tracheophyta</taxon>
        <taxon>Spermatophyta</taxon>
        <taxon>Magnoliopsida</taxon>
        <taxon>eudicotyledons</taxon>
        <taxon>Gunneridae</taxon>
        <taxon>Pentapetalae</taxon>
        <taxon>rosids</taxon>
        <taxon>fabids</taxon>
        <taxon>Fabales</taxon>
        <taxon>Fabaceae</taxon>
        <taxon>Papilionoideae</taxon>
        <taxon>50 kb inversion clade</taxon>
        <taxon>genistoids sensu lato</taxon>
        <taxon>core genistoids</taxon>
        <taxon>Genisteae</taxon>
        <taxon>Lupinus</taxon>
    </lineage>
</organism>
<dbReference type="OrthoDB" id="266334at2759"/>
<feature type="transmembrane region" description="Helical" evidence="5">
    <location>
        <begin position="145"/>
        <end position="163"/>
    </location>
</feature>
<dbReference type="InterPro" id="IPR045120">
    <property type="entry name" value="Suco/Slp1-like"/>
</dbReference>
<dbReference type="PANTHER" id="PTHR12953">
    <property type="entry name" value="MEMBRANE PROTEIN CH1 RELATED"/>
    <property type="match status" value="1"/>
</dbReference>
<reference evidence="7" key="1">
    <citation type="journal article" date="2020" name="Nat. Commun.">
        <title>Genome sequence of the cluster root forming white lupin.</title>
        <authorList>
            <person name="Hufnagel B."/>
            <person name="Marques A."/>
            <person name="Soriano A."/>
            <person name="Marques L."/>
            <person name="Divol F."/>
            <person name="Doumas P."/>
            <person name="Sallet E."/>
            <person name="Mancinotti D."/>
            <person name="Carrere S."/>
            <person name="Marande W."/>
            <person name="Arribat S."/>
            <person name="Keller J."/>
            <person name="Huneau C."/>
            <person name="Blein T."/>
            <person name="Aime D."/>
            <person name="Laguerre M."/>
            <person name="Taylor J."/>
            <person name="Schubert V."/>
            <person name="Nelson M."/>
            <person name="Geu-Flores F."/>
            <person name="Crespi M."/>
            <person name="Gallardo-Guerrero K."/>
            <person name="Delaux P.-M."/>
            <person name="Salse J."/>
            <person name="Berges H."/>
            <person name="Guyot R."/>
            <person name="Gouzy J."/>
            <person name="Peret B."/>
        </authorList>
    </citation>
    <scope>NUCLEOTIDE SEQUENCE [LARGE SCALE GENOMIC DNA]</scope>
    <source>
        <strain evidence="7">cv. Amiga</strain>
    </source>
</reference>
<feature type="transmembrane region" description="Helical" evidence="5">
    <location>
        <begin position="107"/>
        <end position="133"/>
    </location>
</feature>
<evidence type="ECO:0000256" key="2">
    <source>
        <dbReference type="ARBA" id="ARBA00022692"/>
    </source>
</evidence>